<dbReference type="GO" id="GO:0048188">
    <property type="term" value="C:Set1C/COMPASS complex"/>
    <property type="evidence" value="ECO:0007669"/>
    <property type="project" value="InterPro"/>
</dbReference>
<protein>
    <submittedName>
        <fullName evidence="2">Uncharacterized protein</fullName>
    </submittedName>
</protein>
<organism evidence="2 3">
    <name type="scientific">Leptidea sinapis</name>
    <dbReference type="NCBI Taxonomy" id="189913"/>
    <lineage>
        <taxon>Eukaryota</taxon>
        <taxon>Metazoa</taxon>
        <taxon>Ecdysozoa</taxon>
        <taxon>Arthropoda</taxon>
        <taxon>Hexapoda</taxon>
        <taxon>Insecta</taxon>
        <taxon>Pterygota</taxon>
        <taxon>Neoptera</taxon>
        <taxon>Endopterygota</taxon>
        <taxon>Lepidoptera</taxon>
        <taxon>Glossata</taxon>
        <taxon>Ditrysia</taxon>
        <taxon>Papilionoidea</taxon>
        <taxon>Pieridae</taxon>
        <taxon>Dismorphiinae</taxon>
        <taxon>Leptidea</taxon>
    </lineage>
</organism>
<dbReference type="CDD" id="cd22966">
    <property type="entry name" value="DD_DYDC-like"/>
    <property type="match status" value="1"/>
</dbReference>
<gene>
    <name evidence="2" type="ORF">LSINAPIS_LOCUS15286</name>
</gene>
<dbReference type="Proteomes" id="UP000324832">
    <property type="component" value="Unassembled WGS sequence"/>
</dbReference>
<proteinExistence type="predicted"/>
<dbReference type="PANTHER" id="PTHR23356:SF16">
    <property type="entry name" value="DPY30 DOMAIN CONTAINING 2"/>
    <property type="match status" value="1"/>
</dbReference>
<dbReference type="AlphaFoldDB" id="A0A5E4R9B2"/>
<keyword evidence="1" id="KW-0175">Coiled coil</keyword>
<reference evidence="2 3" key="1">
    <citation type="submission" date="2017-07" db="EMBL/GenBank/DDBJ databases">
        <authorList>
            <person name="Talla V."/>
            <person name="Backstrom N."/>
        </authorList>
    </citation>
    <scope>NUCLEOTIDE SEQUENCE [LARGE SCALE GENOMIC DNA]</scope>
</reference>
<feature type="coiled-coil region" evidence="1">
    <location>
        <begin position="233"/>
        <end position="263"/>
    </location>
</feature>
<dbReference type="InterPro" id="IPR037856">
    <property type="entry name" value="Sdc1/DPY30"/>
</dbReference>
<keyword evidence="3" id="KW-1185">Reference proteome</keyword>
<dbReference type="InterPro" id="IPR049630">
    <property type="entry name" value="DYDC-like_DD"/>
</dbReference>
<feature type="coiled-coil region" evidence="1">
    <location>
        <begin position="518"/>
        <end position="559"/>
    </location>
</feature>
<sequence length="593" mass="69445">MCSMRNALQGETKSQVIDIIVDFHLQWLHIVNEVEHFAMRINELPRDEIYEAISFTIDATNARLHYFQKYMDKYKPTLSNEYQFNINSEIELLQAMHIDISHILHEKLKCFRTFDSDDEFKYKVKSVTEEFLDWIDSVTDSMAVELTKYVNPNVRLNEDLAKTLQHIINELNISKNATTERMLKNLKLKGRELASMIRTTQNHNLEIGKIYKKINELESQIYNLNLEPTNPARLALEQKKDYLEKRLQNLESEKTSLKELQNLADVHLECVPEDDLCICEDFYTFRIFNHDLPQEKREHLVTELCYVWDLAVFGERSHKSIISILSAADIREEYTDELGTYYIDEHSRKIYKIPDDETLYQLNEVGELVPLTDDGNHVYFYDECGRYFIDSTRQRVYKAYATASEYMLDSSGILLKVKEERDGVVYLYDNYGRYYINDEGKHIYREDDTASEYENDGFGNLVRIRSHLDMFELCPDDAKVTDEFKYLKLNVGKALRECIAEVILHQPADPIKYLAARLVKYRENIEMREKRAQEAECLNVEREIKIAEERAEAERLARELTVISHGGSEVTLDSNLVNYTSMHPESAGASTTF</sequence>
<evidence type="ECO:0000256" key="1">
    <source>
        <dbReference type="SAM" id="Coils"/>
    </source>
</evidence>
<dbReference type="Gene3D" id="1.20.890.10">
    <property type="entry name" value="cAMP-dependent protein kinase regulatory subunit, dimerization-anchoring domain"/>
    <property type="match status" value="1"/>
</dbReference>
<evidence type="ECO:0000313" key="2">
    <source>
        <dbReference type="EMBL" id="VVD05822.1"/>
    </source>
</evidence>
<dbReference type="PANTHER" id="PTHR23356">
    <property type="entry name" value="DPY30-RELATED"/>
    <property type="match status" value="1"/>
</dbReference>
<dbReference type="EMBL" id="FZQP02007025">
    <property type="protein sequence ID" value="VVD05822.1"/>
    <property type="molecule type" value="Genomic_DNA"/>
</dbReference>
<accession>A0A5E4R9B2</accession>
<evidence type="ECO:0000313" key="3">
    <source>
        <dbReference type="Proteomes" id="UP000324832"/>
    </source>
</evidence>
<name>A0A5E4R9B2_9NEOP</name>